<dbReference type="InterPro" id="IPR003599">
    <property type="entry name" value="Ig_sub"/>
</dbReference>
<dbReference type="SMART" id="SM00218">
    <property type="entry name" value="ZU5"/>
    <property type="match status" value="1"/>
</dbReference>
<keyword evidence="6" id="KW-0053">Apoptosis</keyword>
<evidence type="ECO:0000256" key="10">
    <source>
        <dbReference type="ARBA" id="ARBA00023136"/>
    </source>
</evidence>
<dbReference type="GO" id="GO:0005042">
    <property type="term" value="F:netrin receptor activity"/>
    <property type="evidence" value="ECO:0007669"/>
    <property type="project" value="UniProtKB-UniRule"/>
</dbReference>
<accession>A0A4X1VUU2</accession>
<dbReference type="InterPro" id="IPR007110">
    <property type="entry name" value="Ig-like_dom"/>
</dbReference>
<feature type="domain" description="ZU5" evidence="17">
    <location>
        <begin position="438"/>
        <end position="578"/>
    </location>
</feature>
<name>A0A4X1VUU2_PIG</name>
<dbReference type="Pfam" id="PF00531">
    <property type="entry name" value="Death"/>
    <property type="match status" value="1"/>
</dbReference>
<dbReference type="Proteomes" id="UP000314985">
    <property type="component" value="Chromosome 15"/>
</dbReference>
<keyword evidence="8" id="KW-0677">Repeat</keyword>
<dbReference type="SMART" id="SM00209">
    <property type="entry name" value="TSP1"/>
    <property type="match status" value="2"/>
</dbReference>
<organism evidence="18 19">
    <name type="scientific">Sus scrofa</name>
    <name type="common">Pig</name>
    <dbReference type="NCBI Taxonomy" id="9823"/>
    <lineage>
        <taxon>Eukaryota</taxon>
        <taxon>Metazoa</taxon>
        <taxon>Chordata</taxon>
        <taxon>Craniata</taxon>
        <taxon>Vertebrata</taxon>
        <taxon>Euteleostomi</taxon>
        <taxon>Mammalia</taxon>
        <taxon>Eutheria</taxon>
        <taxon>Laurasiatheria</taxon>
        <taxon>Artiodactyla</taxon>
        <taxon>Suina</taxon>
        <taxon>Suidae</taxon>
        <taxon>Sus</taxon>
    </lineage>
</organism>
<dbReference type="InterPro" id="IPR011029">
    <property type="entry name" value="DEATH-like_dom_sf"/>
</dbReference>
<dbReference type="InterPro" id="IPR037936">
    <property type="entry name" value="UNC5A-D"/>
</dbReference>
<proteinExistence type="inferred from homology"/>
<keyword evidence="14 15" id="KW-0393">Immunoglobulin domain</keyword>
<keyword evidence="4" id="KW-1003">Cell membrane</keyword>
<dbReference type="PANTHER" id="PTHR12582">
    <property type="entry name" value="NETRIN RECEPTOR UNC5"/>
    <property type="match status" value="1"/>
</dbReference>
<feature type="domain" description="Ig-like" evidence="16">
    <location>
        <begin position="86"/>
        <end position="164"/>
    </location>
</feature>
<evidence type="ECO:0000256" key="2">
    <source>
        <dbReference type="ARBA" id="ARBA00009844"/>
    </source>
</evidence>
<dbReference type="InterPro" id="IPR000906">
    <property type="entry name" value="ZU5_dom"/>
</dbReference>
<keyword evidence="10" id="KW-0472">Membrane</keyword>
<dbReference type="SUPFAM" id="SSF48726">
    <property type="entry name" value="Immunoglobulin"/>
    <property type="match status" value="1"/>
</dbReference>
<dbReference type="InterPro" id="IPR042058">
    <property type="entry name" value="UNC5D_Death"/>
</dbReference>
<reference evidence="18" key="2">
    <citation type="submission" date="2025-05" db="UniProtKB">
        <authorList>
            <consortium name="Ensembl"/>
        </authorList>
    </citation>
    <scope>IDENTIFICATION</scope>
</reference>
<dbReference type="Ensembl" id="ENSSSCT00070053836.1">
    <property type="protein sequence ID" value="ENSSSCP00070045642.1"/>
    <property type="gene ID" value="ENSSSCG00070026837.1"/>
</dbReference>
<keyword evidence="12 15" id="KW-0675">Receptor</keyword>
<evidence type="ECO:0000256" key="15">
    <source>
        <dbReference type="RuleBase" id="RU367033"/>
    </source>
</evidence>
<evidence type="ECO:0000256" key="11">
    <source>
        <dbReference type="ARBA" id="ARBA00023157"/>
    </source>
</evidence>
<dbReference type="CDD" id="cd08801">
    <property type="entry name" value="Death_UNC5D"/>
    <property type="match status" value="1"/>
</dbReference>
<dbReference type="Proteomes" id="UP000694722">
    <property type="component" value="Unplaced"/>
</dbReference>
<keyword evidence="7" id="KW-0732">Signal</keyword>
<reference evidence="18 19" key="1">
    <citation type="submission" date="2017-08" db="EMBL/GenBank/DDBJ databases">
        <title>USMARCv1.0.</title>
        <authorList>
            <person name="Hannum G.I."/>
            <person name="Koren S."/>
            <person name="Schroeder S.G."/>
            <person name="Chin S.C."/>
            <person name="Nonneman D.J."/>
            <person name="Becker S.A."/>
            <person name="Rosen B.D."/>
            <person name="Bickhart D.M."/>
            <person name="Putnam N.H."/>
            <person name="Green R.E."/>
            <person name="Tuggle C.K."/>
            <person name="Liu H."/>
            <person name="Rohrer G.A."/>
            <person name="Warr A."/>
            <person name="Hall R."/>
            <person name="Kim K."/>
            <person name="Hume D.A."/>
            <person name="Talbot R."/>
            <person name="Chow W."/>
            <person name="Howe K."/>
            <person name="Schwartz A.S."/>
            <person name="Watson M."/>
            <person name="Archibald A.L."/>
            <person name="Phillippy A.M."/>
            <person name="Smith T.P.L."/>
        </authorList>
    </citation>
    <scope>NUCLEOTIDE SEQUENCE [LARGE SCALE GENOMIC DNA]</scope>
</reference>
<evidence type="ECO:0000256" key="13">
    <source>
        <dbReference type="ARBA" id="ARBA00023180"/>
    </source>
</evidence>
<evidence type="ECO:0000256" key="12">
    <source>
        <dbReference type="ARBA" id="ARBA00023170"/>
    </source>
</evidence>
<dbReference type="InterPro" id="IPR003598">
    <property type="entry name" value="Ig_sub2"/>
</dbReference>
<dbReference type="Pfam" id="PF00791">
    <property type="entry name" value="ZU5"/>
    <property type="match status" value="1"/>
</dbReference>
<evidence type="ECO:0000256" key="4">
    <source>
        <dbReference type="ARBA" id="ARBA00022475"/>
    </source>
</evidence>
<sequence>MQIFFKCNGEWVHQNEHVSEESLDESSGLKVREVFINVTRQQVEDFHGPEDYWCQCVAWSHLGTSKSRKASVRIAYLRKNFEQDPQGREVPLEGMIVLHCRPPEGVPAAEVEWLKNEEPIDSEQDENIDTRADHNLIIRQARLSDSGNYTCMAANIVAKRRSLSATVVVYVNGGWSSWTEWSACNVRCGRGWQKRSRTCTNPAPLNGGAFCEGMSVQKITCTSLCPVDGSWEVWSEWSVCSPECEHLRIRECTAPPPRNGGKFCEGLSQESENCTDGLCILGIENASDIALYSGLGAAVVAVAVLVIGVTLYRRSQSDYGVDVIDSSALTGNSLLLNPSMQPDLTVSRTYSGPICLQDPLDKELMTESSLFNPLSDIKVKVQSSFVVSLGVSERAEYHGKNHSGTFPHGNNHSFTTVHPRNKTPYIQNLSSLPTRTELRTTGVFGHLGGRLVMPNTGVSLLIPHGAIPEENSWEIYMSINQGEPSLQSDGSEVLLSPEVTCGPPDMIVTTPFALTIPHCADVSSEHWNIHLKKRTQQGKWEEVMSVEDESTSCYCLLDPFACHVLLDSFGTYALTGEPITDCAVKQLKVAVFGCMSCNSLDYNLRVYCVDNTPCAFQEVVSDERHQGGQLLEEPKLLHFKGNTFSLQISVLDIPPFLWRIKPFTACQEVPFSRVWCSNRQPLHCAFSLERYTPTTTQLSCKICIRQLKGHEQILQVQTSILESERETITFFAQEDSTYPAQTGPKAFKIPYSIRQRICATFDTPNAKGKDWQMLAQKNSINRNLSYFATQSSPSAVILNLWEARHQHDGDLDSLACALEEIGRTHTKLSNMTESQLEEADFNYSRQNGL</sequence>
<dbReference type="Gene3D" id="2.60.220.30">
    <property type="match status" value="1"/>
</dbReference>
<dbReference type="FunFam" id="2.20.100.10:FF:000002">
    <property type="entry name" value="Unc-5 netrin receptor C"/>
    <property type="match status" value="1"/>
</dbReference>
<dbReference type="Ensembl" id="ENSSSCT00040096041.1">
    <property type="protein sequence ID" value="ENSSSCP00040042616.1"/>
    <property type="gene ID" value="ENSSSCG00040069854.1"/>
</dbReference>
<protein>
    <recommendedName>
        <fullName evidence="15">Netrin receptor UNC5</fullName>
    </recommendedName>
</protein>
<evidence type="ECO:0000256" key="9">
    <source>
        <dbReference type="ARBA" id="ARBA00022989"/>
    </source>
</evidence>
<dbReference type="Pfam" id="PF07679">
    <property type="entry name" value="I-set"/>
    <property type="match status" value="1"/>
</dbReference>
<keyword evidence="3 15" id="KW-0217">Developmental protein</keyword>
<evidence type="ECO:0000256" key="3">
    <source>
        <dbReference type="ARBA" id="ARBA00022473"/>
    </source>
</evidence>
<dbReference type="SMART" id="SM00409">
    <property type="entry name" value="IG"/>
    <property type="match status" value="1"/>
</dbReference>
<dbReference type="PANTHER" id="PTHR12582:SF5">
    <property type="entry name" value="NETRIN RECEPTOR UNC5D"/>
    <property type="match status" value="1"/>
</dbReference>
<dbReference type="SUPFAM" id="SSF47986">
    <property type="entry name" value="DEATH domain"/>
    <property type="match status" value="1"/>
</dbReference>
<dbReference type="Gene3D" id="2.20.100.10">
    <property type="entry name" value="Thrombospondin type-1 (TSP1) repeat"/>
    <property type="match status" value="2"/>
</dbReference>
<dbReference type="InterPro" id="IPR036179">
    <property type="entry name" value="Ig-like_dom_sf"/>
</dbReference>
<evidence type="ECO:0000256" key="7">
    <source>
        <dbReference type="ARBA" id="ARBA00022729"/>
    </source>
</evidence>
<dbReference type="PROSITE" id="PS50092">
    <property type="entry name" value="TSP1"/>
    <property type="match status" value="2"/>
</dbReference>
<dbReference type="InterPro" id="IPR057755">
    <property type="entry name" value="UNC5A-D-like_N"/>
</dbReference>
<dbReference type="SUPFAM" id="SSF82895">
    <property type="entry name" value="TSP-1 type 1 repeat"/>
    <property type="match status" value="2"/>
</dbReference>
<dbReference type="InterPro" id="IPR036383">
    <property type="entry name" value="TSP1_rpt_sf"/>
</dbReference>
<dbReference type="InterPro" id="IPR013783">
    <property type="entry name" value="Ig-like_fold"/>
</dbReference>
<dbReference type="PROSITE" id="PS50835">
    <property type="entry name" value="IG_LIKE"/>
    <property type="match status" value="1"/>
</dbReference>
<dbReference type="Pfam" id="PF17217">
    <property type="entry name" value="UPA"/>
    <property type="match status" value="1"/>
</dbReference>
<dbReference type="InterPro" id="IPR000488">
    <property type="entry name" value="Death_dom"/>
</dbReference>
<dbReference type="AlphaFoldDB" id="A0A4X1VUU2"/>
<dbReference type="InterPro" id="IPR000884">
    <property type="entry name" value="TSP1_rpt"/>
</dbReference>
<comment type="subcellular location">
    <subcellularLocation>
        <location evidence="1 15">Cell membrane</location>
        <topology evidence="1 15">Single-pass type I membrane protein</topology>
    </subcellularLocation>
</comment>
<dbReference type="PROSITE" id="PS51145">
    <property type="entry name" value="ZU5"/>
    <property type="match status" value="1"/>
</dbReference>
<keyword evidence="13" id="KW-0325">Glycoprotein</keyword>
<keyword evidence="5" id="KW-0812">Transmembrane</keyword>
<dbReference type="FunFam" id="1.10.533.10:FF:000001">
    <property type="entry name" value="Unc-5 netrin receptor B"/>
    <property type="match status" value="1"/>
</dbReference>
<evidence type="ECO:0000256" key="6">
    <source>
        <dbReference type="ARBA" id="ARBA00022703"/>
    </source>
</evidence>
<keyword evidence="9" id="KW-1133">Transmembrane helix</keyword>
<dbReference type="Pfam" id="PF25609">
    <property type="entry name" value="Unc5_NetrinR_N"/>
    <property type="match status" value="1"/>
</dbReference>
<dbReference type="FunFam" id="2.60.40.10:FF:000037">
    <property type="entry name" value="Unc-5 netrin receptor C"/>
    <property type="match status" value="1"/>
</dbReference>
<comment type="function">
    <text evidence="15">Receptor for netrin required for axon guidance. Mediates axon repulsion of neuronal growth cones in the developing nervous system upon ligand binding.</text>
</comment>
<dbReference type="SMART" id="SM00408">
    <property type="entry name" value="IGc2"/>
    <property type="match status" value="1"/>
</dbReference>
<evidence type="ECO:0000259" key="17">
    <source>
        <dbReference type="PROSITE" id="PS51145"/>
    </source>
</evidence>
<comment type="similarity">
    <text evidence="2 15">Belongs to the unc-5 family.</text>
</comment>
<dbReference type="GO" id="GO:0006915">
    <property type="term" value="P:apoptotic process"/>
    <property type="evidence" value="ECO:0007669"/>
    <property type="project" value="UniProtKB-KW"/>
</dbReference>
<dbReference type="InterPro" id="IPR033772">
    <property type="entry name" value="UPA"/>
</dbReference>
<evidence type="ECO:0000313" key="18">
    <source>
        <dbReference type="Ensembl" id="ENSSSCP00070045642.1"/>
    </source>
</evidence>
<evidence type="ECO:0000313" key="19">
    <source>
        <dbReference type="Proteomes" id="UP000314985"/>
    </source>
</evidence>
<dbReference type="Gene3D" id="1.10.533.10">
    <property type="entry name" value="Death Domain, Fas"/>
    <property type="match status" value="1"/>
</dbReference>
<dbReference type="Pfam" id="PF00090">
    <property type="entry name" value="TSP_1"/>
    <property type="match status" value="2"/>
</dbReference>
<dbReference type="SMART" id="SM00005">
    <property type="entry name" value="DEATH"/>
    <property type="match status" value="1"/>
</dbReference>
<dbReference type="PRINTS" id="PR01705">
    <property type="entry name" value="TSP1REPEAT"/>
</dbReference>
<dbReference type="Gene3D" id="2.60.40.10">
    <property type="entry name" value="Immunoglobulins"/>
    <property type="match status" value="2"/>
</dbReference>
<keyword evidence="11" id="KW-1015">Disulfide bond</keyword>
<dbReference type="InterPro" id="IPR013098">
    <property type="entry name" value="Ig_I-set"/>
</dbReference>
<dbReference type="FunFam" id="2.60.40.10:FF:000039">
    <property type="entry name" value="Unc-5 netrin receptor C"/>
    <property type="match status" value="1"/>
</dbReference>
<evidence type="ECO:0000256" key="5">
    <source>
        <dbReference type="ARBA" id="ARBA00022692"/>
    </source>
</evidence>
<dbReference type="FunFam" id="2.60.220.30:FF:000006">
    <property type="entry name" value="Unc-5 netrin receptor D"/>
    <property type="match status" value="1"/>
</dbReference>
<evidence type="ECO:0000256" key="1">
    <source>
        <dbReference type="ARBA" id="ARBA00004251"/>
    </source>
</evidence>
<dbReference type="GO" id="GO:0005886">
    <property type="term" value="C:plasma membrane"/>
    <property type="evidence" value="ECO:0007669"/>
    <property type="project" value="UniProtKB-SubCell"/>
</dbReference>
<evidence type="ECO:0000256" key="8">
    <source>
        <dbReference type="ARBA" id="ARBA00022737"/>
    </source>
</evidence>
<evidence type="ECO:0000259" key="16">
    <source>
        <dbReference type="PROSITE" id="PS50835"/>
    </source>
</evidence>
<evidence type="ECO:0000256" key="14">
    <source>
        <dbReference type="ARBA" id="ARBA00023319"/>
    </source>
</evidence>
<dbReference type="FunFam" id="2.20.100.10:FF:000008">
    <property type="entry name" value="Unc-5 netrin receptor C"/>
    <property type="match status" value="1"/>
</dbReference>